<dbReference type="NCBIfam" id="TIGR02605">
    <property type="entry name" value="CxxC_CxxC_SSSS"/>
    <property type="match status" value="1"/>
</dbReference>
<dbReference type="InterPro" id="IPR013429">
    <property type="entry name" value="Regulatory_FmdB_Zinc_ribbon"/>
</dbReference>
<evidence type="ECO:0000313" key="2">
    <source>
        <dbReference type="EMBL" id="SFQ09569.1"/>
    </source>
</evidence>
<evidence type="ECO:0000259" key="1">
    <source>
        <dbReference type="SMART" id="SM00834"/>
    </source>
</evidence>
<dbReference type="AlphaFoldDB" id="A0A1I5VPY3"/>
<proteinExistence type="predicted"/>
<dbReference type="SMART" id="SM00834">
    <property type="entry name" value="CxxC_CXXC_SSSS"/>
    <property type="match status" value="1"/>
</dbReference>
<dbReference type="Gene3D" id="2.20.28.30">
    <property type="entry name" value="RNA polymerase ii, chain L"/>
    <property type="match status" value="1"/>
</dbReference>
<accession>A0A1I5VPY3</accession>
<gene>
    <name evidence="2" type="ORF">SAMN05444406_11221</name>
</gene>
<sequence>MVMALLDFQCNKCGKKFEELVFGGNWDKVKCPECGSNDLKRIYEGKCYFGMSGSSSGSSGCSGSSCCSCSGCGH</sequence>
<evidence type="ECO:0000313" key="3">
    <source>
        <dbReference type="Proteomes" id="UP000198577"/>
    </source>
</evidence>
<dbReference type="Proteomes" id="UP000198577">
    <property type="component" value="Unassembled WGS sequence"/>
</dbReference>
<keyword evidence="3" id="KW-1185">Reference proteome</keyword>
<dbReference type="Pfam" id="PF09723">
    <property type="entry name" value="Zn_ribbon_8"/>
    <property type="match status" value="1"/>
</dbReference>
<dbReference type="STRING" id="937334.SAMN05444406_11221"/>
<reference evidence="2 3" key="1">
    <citation type="submission" date="2016-10" db="EMBL/GenBank/DDBJ databases">
        <authorList>
            <person name="de Groot N.N."/>
        </authorList>
    </citation>
    <scope>NUCLEOTIDE SEQUENCE [LARGE SCALE GENOMIC DNA]</scope>
    <source>
        <strain evidence="2 3">DSM 20678</strain>
    </source>
</reference>
<protein>
    <submittedName>
        <fullName evidence="2">Putative regulatory protein, FmdB family</fullName>
    </submittedName>
</protein>
<name>A0A1I5VPY3_9FIRM</name>
<dbReference type="EMBL" id="FOXR01000012">
    <property type="protein sequence ID" value="SFQ09569.1"/>
    <property type="molecule type" value="Genomic_DNA"/>
</dbReference>
<organism evidence="2 3">
    <name type="scientific">Caldicoprobacter faecalis</name>
    <dbReference type="NCBI Taxonomy" id="937334"/>
    <lineage>
        <taxon>Bacteria</taxon>
        <taxon>Bacillati</taxon>
        <taxon>Bacillota</taxon>
        <taxon>Clostridia</taxon>
        <taxon>Caldicoprobacterales</taxon>
        <taxon>Caldicoprobacteraceae</taxon>
        <taxon>Caldicoprobacter</taxon>
    </lineage>
</organism>
<feature type="domain" description="Putative regulatory protein FmdB zinc ribbon" evidence="1">
    <location>
        <begin position="3"/>
        <end position="44"/>
    </location>
</feature>